<dbReference type="InterPro" id="IPR054105">
    <property type="entry name" value="WHD_NrtR"/>
</dbReference>
<feature type="domain" description="Nudix hydrolase" evidence="2">
    <location>
        <begin position="7"/>
        <end position="145"/>
    </location>
</feature>
<dbReference type="InterPro" id="IPR000086">
    <property type="entry name" value="NUDIX_hydrolase_dom"/>
</dbReference>
<evidence type="ECO:0000256" key="1">
    <source>
        <dbReference type="SAM" id="MobiDB-lite"/>
    </source>
</evidence>
<comment type="caution">
    <text evidence="3">The sequence shown here is derived from an EMBL/GenBank/DDBJ whole genome shotgun (WGS) entry which is preliminary data.</text>
</comment>
<reference evidence="3 4" key="1">
    <citation type="submission" date="2020-01" db="EMBL/GenBank/DDBJ databases">
        <title>Herbidospora sp. NEAU-GS84 nov., a novel actinomycete isolated from soil.</title>
        <authorList>
            <person name="Han L."/>
        </authorList>
    </citation>
    <scope>NUCLEOTIDE SEQUENCE [LARGE SCALE GENOMIC DNA]</scope>
    <source>
        <strain evidence="3 4">NEAU-GS84</strain>
    </source>
</reference>
<dbReference type="Gene3D" id="1.10.10.10">
    <property type="entry name" value="Winged helix-like DNA-binding domain superfamily/Winged helix DNA-binding domain"/>
    <property type="match status" value="1"/>
</dbReference>
<dbReference type="PANTHER" id="PTHR43736:SF4">
    <property type="entry name" value="SLR1690 PROTEIN"/>
    <property type="match status" value="1"/>
</dbReference>
<dbReference type="Proteomes" id="UP000479526">
    <property type="component" value="Unassembled WGS sequence"/>
</dbReference>
<dbReference type="SUPFAM" id="SSF46785">
    <property type="entry name" value="Winged helix' DNA-binding domain"/>
    <property type="match status" value="1"/>
</dbReference>
<dbReference type="Pfam" id="PF21906">
    <property type="entry name" value="WHD_NrtR"/>
    <property type="match status" value="1"/>
</dbReference>
<dbReference type="PROSITE" id="PS51462">
    <property type="entry name" value="NUDIX"/>
    <property type="match status" value="1"/>
</dbReference>
<evidence type="ECO:0000313" key="3">
    <source>
        <dbReference type="EMBL" id="NAS21886.1"/>
    </source>
</evidence>
<evidence type="ECO:0000313" key="4">
    <source>
        <dbReference type="Proteomes" id="UP000479526"/>
    </source>
</evidence>
<dbReference type="InterPro" id="IPR015797">
    <property type="entry name" value="NUDIX_hydrolase-like_dom_sf"/>
</dbReference>
<dbReference type="SUPFAM" id="SSF55811">
    <property type="entry name" value="Nudix"/>
    <property type="match status" value="1"/>
</dbReference>
<protein>
    <submittedName>
        <fullName evidence="3">NUDIX domain-containing protein</fullName>
    </submittedName>
</protein>
<dbReference type="Pfam" id="PF00293">
    <property type="entry name" value="NUDIX"/>
    <property type="match status" value="1"/>
</dbReference>
<name>A0A7C9J1J8_9ACTN</name>
<feature type="region of interest" description="Disordered" evidence="1">
    <location>
        <begin position="198"/>
        <end position="232"/>
    </location>
</feature>
<accession>A0A7C9J1J8</accession>
<dbReference type="PANTHER" id="PTHR43736">
    <property type="entry name" value="ADP-RIBOSE PYROPHOSPHATASE"/>
    <property type="match status" value="1"/>
</dbReference>
<sequence length="232" mass="25233">MSDWEAPRVLLAVDLVILTVRGSSLQVLLVERGVEPFEGALALPGGFLRDVEEDIPAAARRELEEEAGLADEPHLEPLGVYGEPGRDPRGRVISVAHLAIAPRLPEPVAGTDAAQAWWKPVDDVLSGRLELAFDHRRIVADGVERARAKLEHSALATAFCGDTFTIAELQQVYEAVWGAQLDPRNFYRKVQAAPGFIVPAGDERRPGNGRPARLFRAGPTDSLNPPMVRSAQ</sequence>
<dbReference type="AlphaFoldDB" id="A0A7C9J1J8"/>
<evidence type="ECO:0000259" key="2">
    <source>
        <dbReference type="PROSITE" id="PS51462"/>
    </source>
</evidence>
<dbReference type="EMBL" id="WXEW01000002">
    <property type="protein sequence ID" value="NAS21886.1"/>
    <property type="molecule type" value="Genomic_DNA"/>
</dbReference>
<organism evidence="3 4">
    <name type="scientific">Herbidospora solisilvae</name>
    <dbReference type="NCBI Taxonomy" id="2696284"/>
    <lineage>
        <taxon>Bacteria</taxon>
        <taxon>Bacillati</taxon>
        <taxon>Actinomycetota</taxon>
        <taxon>Actinomycetes</taxon>
        <taxon>Streptosporangiales</taxon>
        <taxon>Streptosporangiaceae</taxon>
        <taxon>Herbidospora</taxon>
    </lineage>
</organism>
<dbReference type="InterPro" id="IPR036388">
    <property type="entry name" value="WH-like_DNA-bd_sf"/>
</dbReference>
<dbReference type="Gene3D" id="3.90.79.10">
    <property type="entry name" value="Nucleoside Triphosphate Pyrophosphohydrolase"/>
    <property type="match status" value="1"/>
</dbReference>
<dbReference type="CDD" id="cd18873">
    <property type="entry name" value="NUDIX_NadM_like"/>
    <property type="match status" value="1"/>
</dbReference>
<keyword evidence="4" id="KW-1185">Reference proteome</keyword>
<proteinExistence type="predicted"/>
<dbReference type="InterPro" id="IPR036390">
    <property type="entry name" value="WH_DNA-bd_sf"/>
</dbReference>
<gene>
    <name evidence="3" type="ORF">GT755_09340</name>
</gene>